<reference evidence="2 3" key="1">
    <citation type="journal article" date="2019" name="Int. J. Syst. Evol. Microbiol.">
        <title>The Global Catalogue of Microorganisms (GCM) 10K type strain sequencing project: providing services to taxonomists for standard genome sequencing and annotation.</title>
        <authorList>
            <consortium name="The Broad Institute Genomics Platform"/>
            <consortium name="The Broad Institute Genome Sequencing Center for Infectious Disease"/>
            <person name="Wu L."/>
            <person name="Ma J."/>
        </authorList>
    </citation>
    <scope>NUCLEOTIDE SEQUENCE [LARGE SCALE GENOMIC DNA]</scope>
    <source>
        <strain evidence="2 3">JCM 9383</strain>
    </source>
</reference>
<proteinExistence type="predicted"/>
<accession>A0ABN3V6A5</accession>
<feature type="compositionally biased region" description="Basic and acidic residues" evidence="1">
    <location>
        <begin position="40"/>
        <end position="82"/>
    </location>
</feature>
<comment type="caution">
    <text evidence="2">The sequence shown here is derived from an EMBL/GenBank/DDBJ whole genome shotgun (WGS) entry which is preliminary data.</text>
</comment>
<feature type="compositionally biased region" description="Polar residues" evidence="1">
    <location>
        <begin position="179"/>
        <end position="195"/>
    </location>
</feature>
<keyword evidence="3" id="KW-1185">Reference proteome</keyword>
<organism evidence="2 3">
    <name type="scientific">Saccharopolyspora taberi</name>
    <dbReference type="NCBI Taxonomy" id="60895"/>
    <lineage>
        <taxon>Bacteria</taxon>
        <taxon>Bacillati</taxon>
        <taxon>Actinomycetota</taxon>
        <taxon>Actinomycetes</taxon>
        <taxon>Pseudonocardiales</taxon>
        <taxon>Pseudonocardiaceae</taxon>
        <taxon>Saccharopolyspora</taxon>
    </lineage>
</organism>
<feature type="compositionally biased region" description="Polar residues" evidence="1">
    <location>
        <begin position="220"/>
        <end position="229"/>
    </location>
</feature>
<feature type="compositionally biased region" description="Basic and acidic residues" evidence="1">
    <location>
        <begin position="196"/>
        <end position="216"/>
    </location>
</feature>
<feature type="compositionally biased region" description="Basic and acidic residues" evidence="1">
    <location>
        <begin position="143"/>
        <end position="164"/>
    </location>
</feature>
<name>A0ABN3V6A5_9PSEU</name>
<evidence type="ECO:0000256" key="1">
    <source>
        <dbReference type="SAM" id="MobiDB-lite"/>
    </source>
</evidence>
<feature type="region of interest" description="Disordered" evidence="1">
    <location>
        <begin position="1"/>
        <end position="240"/>
    </location>
</feature>
<dbReference type="EMBL" id="BAAAUX010000005">
    <property type="protein sequence ID" value="GAA2780217.1"/>
    <property type="molecule type" value="Genomic_DNA"/>
</dbReference>
<evidence type="ECO:0000313" key="2">
    <source>
        <dbReference type="EMBL" id="GAA2780217.1"/>
    </source>
</evidence>
<protein>
    <submittedName>
        <fullName evidence="2">Uncharacterized protein</fullName>
    </submittedName>
</protein>
<dbReference type="Proteomes" id="UP001500979">
    <property type="component" value="Unassembled WGS sequence"/>
</dbReference>
<gene>
    <name evidence="2" type="ORF">GCM10010470_12520</name>
</gene>
<sequence>MRWRGAPPAERQAPDQESTGQRARGVGDQVVDVEQPVRAGVERPDPGRLGQLDRQRDSEPEQHRAGRVARERAERDEQRDVESELDDPAGAAERHQLRWPVRADSPWWQRKQHVGDEPAGVEQAREPGRERARGQFSAQPVLARREGREQQRGQRQRDQRRDDGGQYPAVHPDLPKPTVSATRSRTPSGGRANTSSREKRREHPGLIQFREEKPDPEPGFSSSGWNSARKQPRPSGRRSG</sequence>
<feature type="compositionally biased region" description="Basic residues" evidence="1">
    <location>
        <begin position="230"/>
        <end position="240"/>
    </location>
</feature>
<evidence type="ECO:0000313" key="3">
    <source>
        <dbReference type="Proteomes" id="UP001500979"/>
    </source>
</evidence>
<feature type="compositionally biased region" description="Basic and acidic residues" evidence="1">
    <location>
        <begin position="123"/>
        <end position="133"/>
    </location>
</feature>